<sequence length="227" mass="25825">MSPEQLTGQVTTHLVETMVGQKSFLVHPNVSEDLLALKQSAAEAGFNLNIASGFRDFERQRTIWDNKMSGRSAILDSEAHRLNPTLLSDTQKVSAILRWSALPGASRHHWGTDFDVFDRYSLPKEKQLKLEPWEYHSGHQSNFYQWLSNHVNMFGFFFPYAKDQGGVSPEPWHISHAATAKSCIQLLTIKVLKQQLQSASFLGKDIVLVDLKKIYTQFINNIEQQVP</sequence>
<reference evidence="3" key="1">
    <citation type="journal article" date="2019" name="Int. J. Syst. Evol. Microbiol.">
        <title>The Global Catalogue of Microorganisms (GCM) 10K type strain sequencing project: providing services to taxonomists for standard genome sequencing and annotation.</title>
        <authorList>
            <consortium name="The Broad Institute Genomics Platform"/>
            <consortium name="The Broad Institute Genome Sequencing Center for Infectious Disease"/>
            <person name="Wu L."/>
            <person name="Ma J."/>
        </authorList>
    </citation>
    <scope>NUCLEOTIDE SEQUENCE [LARGE SCALE GENOMIC DNA]</scope>
    <source>
        <strain evidence="3">CECT 7398</strain>
    </source>
</reference>
<protein>
    <submittedName>
        <fullName evidence="2">M15 family metallopeptidase</fullName>
    </submittedName>
</protein>
<dbReference type="PANTHER" id="PTHR34385:SF1">
    <property type="entry name" value="PEPTIDOGLYCAN L-ALANYL-D-GLUTAMATE ENDOPEPTIDASE CWLK"/>
    <property type="match status" value="1"/>
</dbReference>
<evidence type="ECO:0000259" key="1">
    <source>
        <dbReference type="Pfam" id="PF02557"/>
    </source>
</evidence>
<proteinExistence type="predicted"/>
<dbReference type="InterPro" id="IPR052179">
    <property type="entry name" value="DD-CPase-like"/>
</dbReference>
<organism evidence="2 3">
    <name type="scientific">Vibrio ostreicida</name>
    <dbReference type="NCBI Taxonomy" id="526588"/>
    <lineage>
        <taxon>Bacteria</taxon>
        <taxon>Pseudomonadati</taxon>
        <taxon>Pseudomonadota</taxon>
        <taxon>Gammaproteobacteria</taxon>
        <taxon>Vibrionales</taxon>
        <taxon>Vibrionaceae</taxon>
        <taxon>Vibrio</taxon>
    </lineage>
</organism>
<evidence type="ECO:0000313" key="2">
    <source>
        <dbReference type="EMBL" id="MDN3610687.1"/>
    </source>
</evidence>
<dbReference type="InterPro" id="IPR003709">
    <property type="entry name" value="VanY-like_core_dom"/>
</dbReference>
<dbReference type="Proteomes" id="UP001238540">
    <property type="component" value="Unassembled WGS sequence"/>
</dbReference>
<dbReference type="PANTHER" id="PTHR34385">
    <property type="entry name" value="D-ALANYL-D-ALANINE CARBOXYPEPTIDASE"/>
    <property type="match status" value="1"/>
</dbReference>
<dbReference type="CDD" id="cd14847">
    <property type="entry name" value="DD-carboxypeptidase_like"/>
    <property type="match status" value="1"/>
</dbReference>
<evidence type="ECO:0000313" key="3">
    <source>
        <dbReference type="Proteomes" id="UP001238540"/>
    </source>
</evidence>
<dbReference type="EMBL" id="JAUFQC010000001">
    <property type="protein sequence ID" value="MDN3610687.1"/>
    <property type="molecule type" value="Genomic_DNA"/>
</dbReference>
<dbReference type="RefSeq" id="WP_170882241.1">
    <property type="nucleotide sequence ID" value="NZ_JABEYA020000001.1"/>
</dbReference>
<dbReference type="InterPro" id="IPR009045">
    <property type="entry name" value="Zn_M74/Hedgehog-like"/>
</dbReference>
<accession>A0ABT8BX62</accession>
<dbReference type="SUPFAM" id="SSF55166">
    <property type="entry name" value="Hedgehog/DD-peptidase"/>
    <property type="match status" value="1"/>
</dbReference>
<name>A0ABT8BX62_9VIBR</name>
<dbReference type="Gene3D" id="3.30.1380.10">
    <property type="match status" value="1"/>
</dbReference>
<gene>
    <name evidence="2" type="ORF">QWZ16_13325</name>
</gene>
<feature type="domain" description="D-alanyl-D-alanine carboxypeptidase-like core" evidence="1">
    <location>
        <begin position="26"/>
        <end position="177"/>
    </location>
</feature>
<dbReference type="Pfam" id="PF02557">
    <property type="entry name" value="VanY"/>
    <property type="match status" value="1"/>
</dbReference>
<keyword evidence="3" id="KW-1185">Reference proteome</keyword>
<comment type="caution">
    <text evidence="2">The sequence shown here is derived from an EMBL/GenBank/DDBJ whole genome shotgun (WGS) entry which is preliminary data.</text>
</comment>